<feature type="domain" description="Zinc finger PHD-type" evidence="5">
    <location>
        <begin position="106"/>
        <end position="173"/>
    </location>
</feature>
<organism evidence="6 7">
    <name type="scientific">Digitaria exilis</name>
    <dbReference type="NCBI Taxonomy" id="1010633"/>
    <lineage>
        <taxon>Eukaryota</taxon>
        <taxon>Viridiplantae</taxon>
        <taxon>Streptophyta</taxon>
        <taxon>Embryophyta</taxon>
        <taxon>Tracheophyta</taxon>
        <taxon>Spermatophyta</taxon>
        <taxon>Magnoliopsida</taxon>
        <taxon>Liliopsida</taxon>
        <taxon>Poales</taxon>
        <taxon>Poaceae</taxon>
        <taxon>PACMAD clade</taxon>
        <taxon>Panicoideae</taxon>
        <taxon>Panicodae</taxon>
        <taxon>Paniceae</taxon>
        <taxon>Anthephorinae</taxon>
        <taxon>Digitaria</taxon>
    </lineage>
</organism>
<proteinExistence type="predicted"/>
<sequence length="356" mass="40637">MARRKVTKGELQRIQKAREIKKRKNTSGDEEEPDGEKDVCAVCDDGGSLTCCDGVCQRSFHLVDREEDGEEHDCFEKLGLTLEQAKMIIDMEQGFICKNCQYKQHQCFACGLLGSSDDTSSQLEVFQCERDDCGHFYHPKCIAQLLYPNSEDATFFEVEIAAAREKFTCPVHECIVCKDVENENDKSMQFAVCRRCPTVYHRKCLPSTLYILAFRSDIIFKSRRGPNGLQRAWNKILTKRILIFCMKHPIIKKLGTPKWNHIIFPKKLGVPKMPIDPPNEDISDEEELLNAPNDQDMLDEEEALDHTVSEPSQTLPPHATIQNQYLCTSNPMDSFAPKAFFTHPYPGSCGWLDEDD</sequence>
<dbReference type="GO" id="GO:0008270">
    <property type="term" value="F:zinc ion binding"/>
    <property type="evidence" value="ECO:0007669"/>
    <property type="project" value="UniProtKB-KW"/>
</dbReference>
<keyword evidence="3" id="KW-0862">Zinc</keyword>
<dbReference type="OrthoDB" id="21264at2759"/>
<keyword evidence="2" id="KW-0863">Zinc-finger</keyword>
<evidence type="ECO:0000256" key="1">
    <source>
        <dbReference type="ARBA" id="ARBA00022723"/>
    </source>
</evidence>
<reference evidence="6" key="1">
    <citation type="submission" date="2020-07" db="EMBL/GenBank/DDBJ databases">
        <title>Genome sequence and genetic diversity analysis of an under-domesticated orphan crop, white fonio (Digitaria exilis).</title>
        <authorList>
            <person name="Bennetzen J.L."/>
            <person name="Chen S."/>
            <person name="Ma X."/>
            <person name="Wang X."/>
            <person name="Yssel A.E.J."/>
            <person name="Chaluvadi S.R."/>
            <person name="Johnson M."/>
            <person name="Gangashetty P."/>
            <person name="Hamidou F."/>
            <person name="Sanogo M.D."/>
            <person name="Zwaenepoel A."/>
            <person name="Wallace J."/>
            <person name="Van De Peer Y."/>
            <person name="Van Deynze A."/>
        </authorList>
    </citation>
    <scope>NUCLEOTIDE SEQUENCE</scope>
    <source>
        <tissue evidence="6">Leaves</tissue>
    </source>
</reference>
<dbReference type="SUPFAM" id="SSF57903">
    <property type="entry name" value="FYVE/PHD zinc finger"/>
    <property type="match status" value="1"/>
</dbReference>
<evidence type="ECO:0000256" key="4">
    <source>
        <dbReference type="SAM" id="MobiDB-lite"/>
    </source>
</evidence>
<feature type="region of interest" description="Disordered" evidence="4">
    <location>
        <begin position="17"/>
        <end position="36"/>
    </location>
</feature>
<keyword evidence="1" id="KW-0479">Metal-binding</keyword>
<gene>
    <name evidence="6" type="ORF">HU200_019915</name>
</gene>
<dbReference type="InterPro" id="IPR011011">
    <property type="entry name" value="Znf_FYVE_PHD"/>
</dbReference>
<dbReference type="PANTHER" id="PTHR46235:SF4">
    <property type="entry name" value="ZINC FINGER PHD-TYPE DOMAIN-CONTAINING PROTEIN"/>
    <property type="match status" value="1"/>
</dbReference>
<keyword evidence="7" id="KW-1185">Reference proteome</keyword>
<name>A0A835F115_9POAL</name>
<dbReference type="AlphaFoldDB" id="A0A835F115"/>
<evidence type="ECO:0000259" key="5">
    <source>
        <dbReference type="SMART" id="SM00249"/>
    </source>
</evidence>
<dbReference type="Gene3D" id="3.30.40.10">
    <property type="entry name" value="Zinc/RING finger domain, C3HC4 (zinc finger)"/>
    <property type="match status" value="2"/>
</dbReference>
<protein>
    <recommendedName>
        <fullName evidence="5">Zinc finger PHD-type domain-containing protein</fullName>
    </recommendedName>
</protein>
<evidence type="ECO:0000256" key="2">
    <source>
        <dbReference type="ARBA" id="ARBA00022771"/>
    </source>
</evidence>
<evidence type="ECO:0000313" key="7">
    <source>
        <dbReference type="Proteomes" id="UP000636709"/>
    </source>
</evidence>
<dbReference type="Proteomes" id="UP000636709">
    <property type="component" value="Unassembled WGS sequence"/>
</dbReference>
<comment type="caution">
    <text evidence="6">The sequence shown here is derived from an EMBL/GenBank/DDBJ whole genome shotgun (WGS) entry which is preliminary data.</text>
</comment>
<dbReference type="PANTHER" id="PTHR46235">
    <property type="entry name" value="PHD FINGER-CONTAINING PROTEIN DDB_G0268158"/>
    <property type="match status" value="1"/>
</dbReference>
<accession>A0A835F115</accession>
<dbReference type="EMBL" id="JACEFO010001653">
    <property type="protein sequence ID" value="KAF8725397.1"/>
    <property type="molecule type" value="Genomic_DNA"/>
</dbReference>
<dbReference type="InterPro" id="IPR013083">
    <property type="entry name" value="Znf_RING/FYVE/PHD"/>
</dbReference>
<feature type="domain" description="Zinc finger PHD-type" evidence="5">
    <location>
        <begin position="39"/>
        <end position="101"/>
    </location>
</feature>
<dbReference type="SMART" id="SM00249">
    <property type="entry name" value="PHD"/>
    <property type="match status" value="3"/>
</dbReference>
<dbReference type="InterPro" id="IPR001965">
    <property type="entry name" value="Znf_PHD"/>
</dbReference>
<evidence type="ECO:0000256" key="3">
    <source>
        <dbReference type="ARBA" id="ARBA00022833"/>
    </source>
</evidence>
<feature type="domain" description="Zinc finger PHD-type" evidence="5">
    <location>
        <begin position="174"/>
        <end position="249"/>
    </location>
</feature>
<evidence type="ECO:0000313" key="6">
    <source>
        <dbReference type="EMBL" id="KAF8725397.1"/>
    </source>
</evidence>
<dbReference type="InterPro" id="IPR055198">
    <property type="entry name" value="NSD_PHD"/>
</dbReference>
<dbReference type="Pfam" id="PF22908">
    <property type="entry name" value="PHD_NSD"/>
    <property type="match status" value="1"/>
</dbReference>